<evidence type="ECO:0000313" key="3">
    <source>
        <dbReference type="Proteomes" id="UP000199470"/>
    </source>
</evidence>
<dbReference type="RefSeq" id="WP_245774179.1">
    <property type="nucleotide sequence ID" value="NZ_FOTW01000009.1"/>
</dbReference>
<feature type="transmembrane region" description="Helical" evidence="1">
    <location>
        <begin position="12"/>
        <end position="34"/>
    </location>
</feature>
<reference evidence="2 3" key="1">
    <citation type="submission" date="2016-10" db="EMBL/GenBank/DDBJ databases">
        <authorList>
            <person name="de Groot N.N."/>
        </authorList>
    </citation>
    <scope>NUCLEOTIDE SEQUENCE [LARGE SCALE GENOMIC DNA]</scope>
    <source>
        <strain evidence="2 3">ATCC 43154</strain>
    </source>
</reference>
<dbReference type="Pfam" id="PF16137">
    <property type="entry name" value="DUF4845"/>
    <property type="match status" value="1"/>
</dbReference>
<accession>A0A1I4LI75</accession>
<keyword evidence="1" id="KW-1133">Transmembrane helix</keyword>
<name>A0A1I4LI75_9BURK</name>
<keyword evidence="3" id="KW-1185">Reference proteome</keyword>
<evidence type="ECO:0000256" key="1">
    <source>
        <dbReference type="SAM" id="Phobius"/>
    </source>
</evidence>
<evidence type="ECO:0000313" key="2">
    <source>
        <dbReference type="EMBL" id="SFL90672.1"/>
    </source>
</evidence>
<evidence type="ECO:0008006" key="4">
    <source>
        <dbReference type="Google" id="ProtNLM"/>
    </source>
</evidence>
<dbReference type="AlphaFoldDB" id="A0A1I4LI75"/>
<gene>
    <name evidence="2" type="ORF">SAMN02982985_01972</name>
</gene>
<sequence>MAMKRHCGIKQEGISLVGLIVVLAVAGFVGILALKIVPTYSEYRAVLNAIKAAKATGGGVREIQNSFDANATVNYISSIGGKDLIIGKENGEMEVSFAYEKKIPLVGPASLLLEYAGSTAKGGAPAAAKPEQ</sequence>
<dbReference type="InterPro" id="IPR032314">
    <property type="entry name" value="DUF4845"/>
</dbReference>
<organism evidence="2 3">
    <name type="scientific">Rugamonas rubra</name>
    <dbReference type="NCBI Taxonomy" id="758825"/>
    <lineage>
        <taxon>Bacteria</taxon>
        <taxon>Pseudomonadati</taxon>
        <taxon>Pseudomonadota</taxon>
        <taxon>Betaproteobacteria</taxon>
        <taxon>Burkholderiales</taxon>
        <taxon>Oxalobacteraceae</taxon>
        <taxon>Telluria group</taxon>
        <taxon>Rugamonas</taxon>
    </lineage>
</organism>
<proteinExistence type="predicted"/>
<keyword evidence="1" id="KW-0472">Membrane</keyword>
<dbReference type="STRING" id="758825.SAMN02982985_01972"/>
<dbReference type="Proteomes" id="UP000199470">
    <property type="component" value="Unassembled WGS sequence"/>
</dbReference>
<dbReference type="EMBL" id="FOTW01000009">
    <property type="protein sequence ID" value="SFL90672.1"/>
    <property type="molecule type" value="Genomic_DNA"/>
</dbReference>
<protein>
    <recommendedName>
        <fullName evidence="4">DUF4845 domain-containing protein</fullName>
    </recommendedName>
</protein>
<keyword evidence="1" id="KW-0812">Transmembrane</keyword>